<organism evidence="2 3">
    <name type="scientific">Armillaria tabescens</name>
    <name type="common">Ringless honey mushroom</name>
    <name type="synonym">Agaricus tabescens</name>
    <dbReference type="NCBI Taxonomy" id="1929756"/>
    <lineage>
        <taxon>Eukaryota</taxon>
        <taxon>Fungi</taxon>
        <taxon>Dikarya</taxon>
        <taxon>Basidiomycota</taxon>
        <taxon>Agaricomycotina</taxon>
        <taxon>Agaricomycetes</taxon>
        <taxon>Agaricomycetidae</taxon>
        <taxon>Agaricales</taxon>
        <taxon>Marasmiineae</taxon>
        <taxon>Physalacriaceae</taxon>
        <taxon>Desarmillaria</taxon>
    </lineage>
</organism>
<evidence type="ECO:0000256" key="1">
    <source>
        <dbReference type="SAM" id="Phobius"/>
    </source>
</evidence>
<keyword evidence="1" id="KW-0812">Transmembrane</keyword>
<dbReference type="RefSeq" id="XP_060330927.1">
    <property type="nucleotide sequence ID" value="XM_060481877.1"/>
</dbReference>
<gene>
    <name evidence="2" type="ORF">EV420DRAFT_369487</name>
</gene>
<dbReference type="GeneID" id="85365425"/>
<keyword evidence="1" id="KW-0472">Membrane</keyword>
<evidence type="ECO:0000313" key="3">
    <source>
        <dbReference type="Proteomes" id="UP001175211"/>
    </source>
</evidence>
<comment type="caution">
    <text evidence="2">The sequence shown here is derived from an EMBL/GenBank/DDBJ whole genome shotgun (WGS) entry which is preliminary data.</text>
</comment>
<dbReference type="EMBL" id="JAUEPS010000017">
    <property type="protein sequence ID" value="KAK0458657.1"/>
    <property type="molecule type" value="Genomic_DNA"/>
</dbReference>
<accession>A0AA39N5H4</accession>
<name>A0AA39N5H4_ARMTA</name>
<dbReference type="Proteomes" id="UP001175211">
    <property type="component" value="Unassembled WGS sequence"/>
</dbReference>
<sequence length="77" mass="8735">MMPLKPLTKSFRLCLIPMLNVICAISIRQISILFSGYFPLLTPFEGIGSNTKTLIYQQRRATSFTASSQVLRLLDNR</sequence>
<keyword evidence="1" id="KW-1133">Transmembrane helix</keyword>
<evidence type="ECO:0000313" key="2">
    <source>
        <dbReference type="EMBL" id="KAK0458657.1"/>
    </source>
</evidence>
<feature type="transmembrane region" description="Helical" evidence="1">
    <location>
        <begin position="12"/>
        <end position="34"/>
    </location>
</feature>
<dbReference type="AlphaFoldDB" id="A0AA39N5H4"/>
<reference evidence="2" key="1">
    <citation type="submission" date="2023-06" db="EMBL/GenBank/DDBJ databases">
        <authorList>
            <consortium name="Lawrence Berkeley National Laboratory"/>
            <person name="Ahrendt S."/>
            <person name="Sahu N."/>
            <person name="Indic B."/>
            <person name="Wong-Bajracharya J."/>
            <person name="Merenyi Z."/>
            <person name="Ke H.-M."/>
            <person name="Monk M."/>
            <person name="Kocsube S."/>
            <person name="Drula E."/>
            <person name="Lipzen A."/>
            <person name="Balint B."/>
            <person name="Henrissat B."/>
            <person name="Andreopoulos B."/>
            <person name="Martin F.M."/>
            <person name="Harder C.B."/>
            <person name="Rigling D."/>
            <person name="Ford K.L."/>
            <person name="Foster G.D."/>
            <person name="Pangilinan J."/>
            <person name="Papanicolaou A."/>
            <person name="Barry K."/>
            <person name="LaButti K."/>
            <person name="Viragh M."/>
            <person name="Koriabine M."/>
            <person name="Yan M."/>
            <person name="Riley R."/>
            <person name="Champramary S."/>
            <person name="Plett K.L."/>
            <person name="Tsai I.J."/>
            <person name="Slot J."/>
            <person name="Sipos G."/>
            <person name="Plett J."/>
            <person name="Nagy L.G."/>
            <person name="Grigoriev I.V."/>
        </authorList>
    </citation>
    <scope>NUCLEOTIDE SEQUENCE</scope>
    <source>
        <strain evidence="2">CCBAS 213</strain>
    </source>
</reference>
<proteinExistence type="predicted"/>
<keyword evidence="3" id="KW-1185">Reference proteome</keyword>
<protein>
    <submittedName>
        <fullName evidence="2">Uncharacterized protein</fullName>
    </submittedName>
</protein>